<organism evidence="2 3">
    <name type="scientific">Pleurodeles waltl</name>
    <name type="common">Iberian ribbed newt</name>
    <dbReference type="NCBI Taxonomy" id="8319"/>
    <lineage>
        <taxon>Eukaryota</taxon>
        <taxon>Metazoa</taxon>
        <taxon>Chordata</taxon>
        <taxon>Craniata</taxon>
        <taxon>Vertebrata</taxon>
        <taxon>Euteleostomi</taxon>
        <taxon>Amphibia</taxon>
        <taxon>Batrachia</taxon>
        <taxon>Caudata</taxon>
        <taxon>Salamandroidea</taxon>
        <taxon>Salamandridae</taxon>
        <taxon>Pleurodelinae</taxon>
        <taxon>Pleurodeles</taxon>
    </lineage>
</organism>
<protein>
    <submittedName>
        <fullName evidence="2">Uncharacterized protein</fullName>
    </submittedName>
</protein>
<sequence length="69" mass="8022">MSVMGPRVKTWVQDVPLWARAEERALIWEKACEVHHKPIASPWSEVEDEWESTAAELDDDDREGLRMMA</sequence>
<name>A0AAV7TEM6_PLEWA</name>
<feature type="compositionally biased region" description="Acidic residues" evidence="1">
    <location>
        <begin position="46"/>
        <end position="62"/>
    </location>
</feature>
<evidence type="ECO:0000313" key="3">
    <source>
        <dbReference type="Proteomes" id="UP001066276"/>
    </source>
</evidence>
<feature type="region of interest" description="Disordered" evidence="1">
    <location>
        <begin position="46"/>
        <end position="69"/>
    </location>
</feature>
<dbReference type="AlphaFoldDB" id="A0AAV7TEM6"/>
<gene>
    <name evidence="2" type="ORF">NDU88_000351</name>
</gene>
<reference evidence="2" key="1">
    <citation type="journal article" date="2022" name="bioRxiv">
        <title>Sequencing and chromosome-scale assembly of the giantPleurodeles waltlgenome.</title>
        <authorList>
            <person name="Brown T."/>
            <person name="Elewa A."/>
            <person name="Iarovenko S."/>
            <person name="Subramanian E."/>
            <person name="Araus A.J."/>
            <person name="Petzold A."/>
            <person name="Susuki M."/>
            <person name="Suzuki K.-i.T."/>
            <person name="Hayashi T."/>
            <person name="Toyoda A."/>
            <person name="Oliveira C."/>
            <person name="Osipova E."/>
            <person name="Leigh N.D."/>
            <person name="Simon A."/>
            <person name="Yun M.H."/>
        </authorList>
    </citation>
    <scope>NUCLEOTIDE SEQUENCE</scope>
    <source>
        <strain evidence="2">20211129_DDA</strain>
        <tissue evidence="2">Liver</tissue>
    </source>
</reference>
<comment type="caution">
    <text evidence="2">The sequence shown here is derived from an EMBL/GenBank/DDBJ whole genome shotgun (WGS) entry which is preliminary data.</text>
</comment>
<evidence type="ECO:0000256" key="1">
    <source>
        <dbReference type="SAM" id="MobiDB-lite"/>
    </source>
</evidence>
<dbReference type="Proteomes" id="UP001066276">
    <property type="component" value="Chromosome 3_2"/>
</dbReference>
<keyword evidence="3" id="KW-1185">Reference proteome</keyword>
<accession>A0AAV7TEM6</accession>
<dbReference type="EMBL" id="JANPWB010000006">
    <property type="protein sequence ID" value="KAJ1175060.1"/>
    <property type="molecule type" value="Genomic_DNA"/>
</dbReference>
<proteinExistence type="predicted"/>
<evidence type="ECO:0000313" key="2">
    <source>
        <dbReference type="EMBL" id="KAJ1175060.1"/>
    </source>
</evidence>